<reference evidence="3 4" key="1">
    <citation type="submission" date="2020-08" db="EMBL/GenBank/DDBJ databases">
        <title>Genomic Encyclopedia of Type Strains, Phase IV (KMG-IV): sequencing the most valuable type-strain genomes for metagenomic binning, comparative biology and taxonomic classification.</title>
        <authorList>
            <person name="Goeker M."/>
        </authorList>
    </citation>
    <scope>NUCLEOTIDE SEQUENCE [LARGE SCALE GENOMIC DNA]</scope>
    <source>
        <strain evidence="3 4">DSM 12252</strain>
    </source>
</reference>
<accession>A0A7W8DI38</accession>
<gene>
    <name evidence="3" type="ORF">HNQ65_000156</name>
</gene>
<dbReference type="Proteomes" id="UP000590740">
    <property type="component" value="Unassembled WGS sequence"/>
</dbReference>
<comment type="caution">
    <text evidence="3">The sequence shown here is derived from an EMBL/GenBank/DDBJ whole genome shotgun (WGS) entry which is preliminary data.</text>
</comment>
<feature type="transmembrane region" description="Helical" evidence="2">
    <location>
        <begin position="102"/>
        <end position="120"/>
    </location>
</feature>
<keyword evidence="4" id="KW-1185">Reference proteome</keyword>
<evidence type="ECO:0000256" key="2">
    <source>
        <dbReference type="SAM" id="Phobius"/>
    </source>
</evidence>
<keyword evidence="2" id="KW-0472">Membrane</keyword>
<name>A0A7W8DI38_9BACT</name>
<dbReference type="EMBL" id="JACHIG010000001">
    <property type="protein sequence ID" value="MBB5030602.1"/>
    <property type="molecule type" value="Genomic_DNA"/>
</dbReference>
<evidence type="ECO:0000313" key="3">
    <source>
        <dbReference type="EMBL" id="MBB5030602.1"/>
    </source>
</evidence>
<proteinExistence type="predicted"/>
<sequence length="128" mass="14993">MSLFSGNRKVRSRRAKSAQEQLKQEESPKRKSRQLARRSDELSDQIHRLECFITDAPRLKSKHRLENINMVPPMELSSPAPRSNRRVPIAQRRARRSVQLRMLTEGLIVLGSIAAVVGWLNQWFHFWH</sequence>
<evidence type="ECO:0000256" key="1">
    <source>
        <dbReference type="SAM" id="MobiDB-lite"/>
    </source>
</evidence>
<dbReference type="RefSeq" id="WP_184337408.1">
    <property type="nucleotide sequence ID" value="NZ_JACHIG010000001.1"/>
</dbReference>
<dbReference type="AlphaFoldDB" id="A0A7W8DI38"/>
<evidence type="ECO:0000313" key="4">
    <source>
        <dbReference type="Proteomes" id="UP000590740"/>
    </source>
</evidence>
<feature type="region of interest" description="Disordered" evidence="1">
    <location>
        <begin position="70"/>
        <end position="90"/>
    </location>
</feature>
<feature type="region of interest" description="Disordered" evidence="1">
    <location>
        <begin position="1"/>
        <end position="41"/>
    </location>
</feature>
<keyword evidence="2" id="KW-0812">Transmembrane</keyword>
<keyword evidence="2" id="KW-1133">Transmembrane helix</keyword>
<protein>
    <submittedName>
        <fullName evidence="3">Uncharacterized protein</fullName>
    </submittedName>
</protein>
<organism evidence="3 4">
    <name type="scientific">Prosthecobacter vanneervenii</name>
    <dbReference type="NCBI Taxonomy" id="48466"/>
    <lineage>
        <taxon>Bacteria</taxon>
        <taxon>Pseudomonadati</taxon>
        <taxon>Verrucomicrobiota</taxon>
        <taxon>Verrucomicrobiia</taxon>
        <taxon>Verrucomicrobiales</taxon>
        <taxon>Verrucomicrobiaceae</taxon>
        <taxon>Prosthecobacter</taxon>
    </lineage>
</organism>